<dbReference type="SUPFAM" id="SSF52129">
    <property type="entry name" value="Caspase-like"/>
    <property type="match status" value="1"/>
</dbReference>
<feature type="region of interest" description="Disordered" evidence="2">
    <location>
        <begin position="875"/>
        <end position="897"/>
    </location>
</feature>
<evidence type="ECO:0000256" key="2">
    <source>
        <dbReference type="SAM" id="MobiDB-lite"/>
    </source>
</evidence>
<evidence type="ECO:0000313" key="6">
    <source>
        <dbReference type="Proteomes" id="UP000187181"/>
    </source>
</evidence>
<dbReference type="OrthoDB" id="9809780at2"/>
<gene>
    <name evidence="5" type="ORF">SAMN05444128_3996</name>
</gene>
<feature type="domain" description="Gingipain" evidence="4">
    <location>
        <begin position="441"/>
        <end position="813"/>
    </location>
</feature>
<dbReference type="InterPro" id="IPR026444">
    <property type="entry name" value="Secre_tail"/>
</dbReference>
<dbReference type="GO" id="GO:0008234">
    <property type="term" value="F:cysteine-type peptidase activity"/>
    <property type="evidence" value="ECO:0007669"/>
    <property type="project" value="InterPro"/>
</dbReference>
<name>A0A1R3XUF0_9BACT</name>
<keyword evidence="1 3" id="KW-0732">Signal</keyword>
<dbReference type="AlphaFoldDB" id="A0A1R3XUF0"/>
<feature type="chain" id="PRO_5013045763" evidence="3">
    <location>
        <begin position="25"/>
        <end position="1189"/>
    </location>
</feature>
<dbReference type="Proteomes" id="UP000187181">
    <property type="component" value="Unassembled WGS sequence"/>
</dbReference>
<dbReference type="RefSeq" id="WP_076672470.1">
    <property type="nucleotide sequence ID" value="NZ_FTPP01000007.1"/>
</dbReference>
<dbReference type="GO" id="GO:0006508">
    <property type="term" value="P:proteolysis"/>
    <property type="evidence" value="ECO:0007669"/>
    <property type="project" value="InterPro"/>
</dbReference>
<feature type="signal peptide" evidence="3">
    <location>
        <begin position="1"/>
        <end position="24"/>
    </location>
</feature>
<evidence type="ECO:0000256" key="3">
    <source>
        <dbReference type="SAM" id="SignalP"/>
    </source>
</evidence>
<dbReference type="EMBL" id="FTPP01000007">
    <property type="protein sequence ID" value="SIT95275.1"/>
    <property type="molecule type" value="Genomic_DNA"/>
</dbReference>
<dbReference type="NCBIfam" id="TIGR04183">
    <property type="entry name" value="Por_Secre_tail"/>
    <property type="match status" value="1"/>
</dbReference>
<evidence type="ECO:0000259" key="4">
    <source>
        <dbReference type="Pfam" id="PF01364"/>
    </source>
</evidence>
<dbReference type="Gene3D" id="3.40.50.10390">
    <property type="entry name" value="Gingipain r, domain 1"/>
    <property type="match status" value="1"/>
</dbReference>
<dbReference type="CDD" id="cd02258">
    <property type="entry name" value="Peptidase_C25_N"/>
    <property type="match status" value="1"/>
</dbReference>
<sequence>MRIPLLLCTCLLLGFLLQTRLAGAQEGMPATTLQDNTAGPLSSNTSFGTADSPTQFATASVLSSGNWYKIGVTESGIHRIDRALLQSLGINTQQLDPRTLQLFGNGGGMLPQPNSTPRPNDLLENAIWVAGENDGRFDEADHVLFYAQGPHTWQPNNDQTAFQQIHNIYSDTAYYFIRVGTARGLRVSQREQAGGAGPTISTYSERIHHERDLKNMVYSGREWYGEDFSAFTTSREISLPVSDLAPGSEVRLTAVLMANSSAESSYTLRLNGHTLGTQTISGRGTFPYHPEGINSSGTYTLHQQTLGQPKELKVGISYSTGSNSTALGFLNYLTLNYERQLKLYGDQTAFRSLASIASPMSVFRLSGTPATTQVWDVTDPLRPVVQQTTASSADLTFSAPTEVLREFVAFKNNTGLKPRAFGRVANQDLHSHNLDGRLDLVILTHPRFLQEANRLAAHRRQHSRMEVAVVTTTQVYNEFASGAQDVSAIRDYMRMLYNRSNKQGDDVLYLLLFGDASYDYKYRLPNNTNFVPVYQSRQSLHPIISYSSDDYYGFLDEHEGEWAENSAGDHLLDIGIGRLPVKTPAEAATVVDKIIAYDSPAHFGKWRRQVTFVADDGDYNEHLNDAEFLSSYLEREHINYNPSKVYLDLYPQETVGSRQQAPAANTAIDKAVEQGSLIMNYTGHGNEVSWAWEQILTAEQISNWRNKDRLTFLLTATCEFGRYDDPRRSSGAELALLNPKGGAIGLLTTTRPVFSSDNRILNRNFFKVALQPVNGRMPRLGDIVRLTKNISMTETGGSKGVNNRNFTLLADPSQQLAYPDLQVRIRQISGTGPASDTLSALGQASIKGAVTHADGNIATNFEGTLHITVFEKPTTRRTLGDNTPERRDEPVIPGGSQPVPVQLREKVVYDGQATVKSGVFELSFVVPKDIETGYGSGKISLYTSSADHDAIGADTAIVIGGTASSIATDNVPPVIRLFMNDESFVSGGTTSQHPLLLAKLSDESGLNTAGIGSGREMVALLDEGTDQAIVLNDYYTADPDTYQSGTIRYPFKDLKEGPHTLSLKVWDTHNNSAEERLAFVVSSNEKLTIKQLMNYPNPFSTNTTFHFDHNRAGENLDIHIQIFNVSGKLVKTLQGTSYASQSHLSEISWDGKGEYNDTLARGVYVYRIIVRSQYDGATATSFEKLVLLN</sequence>
<protein>
    <submittedName>
        <fullName evidence="5">Por secretion system C-terminal sorting domain-containing protein</fullName>
    </submittedName>
</protein>
<proteinExistence type="predicted"/>
<keyword evidence="6" id="KW-1185">Reference proteome</keyword>
<organism evidence="5 6">
    <name type="scientific">Pontibacter indicus</name>
    <dbReference type="NCBI Taxonomy" id="1317125"/>
    <lineage>
        <taxon>Bacteria</taxon>
        <taxon>Pseudomonadati</taxon>
        <taxon>Bacteroidota</taxon>
        <taxon>Cytophagia</taxon>
        <taxon>Cytophagales</taxon>
        <taxon>Hymenobacteraceae</taxon>
        <taxon>Pontibacter</taxon>
    </lineage>
</organism>
<dbReference type="InterPro" id="IPR029031">
    <property type="entry name" value="Gingipain_N_sf"/>
</dbReference>
<dbReference type="InterPro" id="IPR001769">
    <property type="entry name" value="Gingipain"/>
</dbReference>
<evidence type="ECO:0000313" key="5">
    <source>
        <dbReference type="EMBL" id="SIT95275.1"/>
    </source>
</evidence>
<dbReference type="Pfam" id="PF01364">
    <property type="entry name" value="Peptidase_C25"/>
    <property type="match status" value="1"/>
</dbReference>
<evidence type="ECO:0000256" key="1">
    <source>
        <dbReference type="ARBA" id="ARBA00022729"/>
    </source>
</evidence>
<dbReference type="STRING" id="1317125.SAMN05444128_3996"/>
<reference evidence="6" key="1">
    <citation type="submission" date="2017-01" db="EMBL/GenBank/DDBJ databases">
        <authorList>
            <person name="Varghese N."/>
            <person name="Submissions S."/>
        </authorList>
    </citation>
    <scope>NUCLEOTIDE SEQUENCE [LARGE SCALE GENOMIC DNA]</scope>
    <source>
        <strain evidence="6">LP100</strain>
    </source>
</reference>
<dbReference type="Gene3D" id="2.60.40.4070">
    <property type="match status" value="1"/>
</dbReference>
<accession>A0A1R3XUF0</accession>
<dbReference type="Gene3D" id="3.40.50.1460">
    <property type="match status" value="1"/>
</dbReference>
<dbReference type="InterPro" id="IPR029030">
    <property type="entry name" value="Caspase-like_dom_sf"/>
</dbReference>
<dbReference type="NCBIfam" id="NF033707">
    <property type="entry name" value="T9SS_sortase"/>
    <property type="match status" value="1"/>
</dbReference>